<dbReference type="Proteomes" id="UP000288215">
    <property type="component" value="Unassembled WGS sequence"/>
</dbReference>
<feature type="domain" description="N-acetyltransferase" evidence="2">
    <location>
        <begin position="2"/>
        <end position="88"/>
    </location>
</feature>
<dbReference type="SUPFAM" id="SSF55729">
    <property type="entry name" value="Acyl-CoA N-acyltransferases (Nat)"/>
    <property type="match status" value="1"/>
</dbReference>
<dbReference type="Gene3D" id="3.40.630.30">
    <property type="match status" value="1"/>
</dbReference>
<sequence length="96" mass="10803">MEVENTGDAFTIRLSKKSSAELAYHIEGSRIFLDSTYTPEEFRGKGVGARLVEAAISYAREKGLKVVPVCPFALEYFKKHPEHKEILSSDFDASYK</sequence>
<evidence type="ECO:0000259" key="1">
    <source>
        <dbReference type="PROSITE" id="PS51186"/>
    </source>
</evidence>
<dbReference type="InterPro" id="IPR000182">
    <property type="entry name" value="GNAT_dom"/>
</dbReference>
<feature type="domain" description="N-acetyltransferase" evidence="1">
    <location>
        <begin position="1"/>
        <end position="96"/>
    </location>
</feature>
<proteinExistence type="predicted"/>
<dbReference type="InterPro" id="IPR016181">
    <property type="entry name" value="Acyl_CoA_acyltransferase"/>
</dbReference>
<dbReference type="InterPro" id="IPR045057">
    <property type="entry name" value="Gcn5-rel_NAT"/>
</dbReference>
<comment type="caution">
    <text evidence="3">The sequence shown here is derived from an EMBL/GenBank/DDBJ whole genome shotgun (WGS) entry which is preliminary data.</text>
</comment>
<dbReference type="PANTHER" id="PTHR31435">
    <property type="entry name" value="PROTEIN NATD1"/>
    <property type="match status" value="1"/>
</dbReference>
<dbReference type="PANTHER" id="PTHR31435:SF9">
    <property type="entry name" value="PROTEIN NATD1"/>
    <property type="match status" value="1"/>
</dbReference>
<dbReference type="CDD" id="cd04301">
    <property type="entry name" value="NAT_SF"/>
    <property type="match status" value="1"/>
</dbReference>
<reference evidence="3 4" key="1">
    <citation type="submission" date="2018-12" db="EMBL/GenBank/DDBJ databases">
        <title>The complete genome of the methanogenic archaea of the candidate phylum Verstraetearchaeota, obtained from the metagenome of underground thermal water.</title>
        <authorList>
            <person name="Kadnikov V.V."/>
            <person name="Mardanov A.V."/>
            <person name="Beletsky A.V."/>
            <person name="Karnachuk O.V."/>
            <person name="Ravin N.V."/>
        </authorList>
    </citation>
    <scope>NUCLEOTIDE SEQUENCE [LARGE SCALE GENOMIC DNA]</scope>
    <source>
        <strain evidence="3">Ch88</strain>
    </source>
</reference>
<evidence type="ECO:0000313" key="3">
    <source>
        <dbReference type="EMBL" id="RWX73046.1"/>
    </source>
</evidence>
<accession>A0A444L667</accession>
<dbReference type="Pfam" id="PF14542">
    <property type="entry name" value="Acetyltransf_CG"/>
    <property type="match status" value="1"/>
</dbReference>
<protein>
    <submittedName>
        <fullName evidence="3">Uncharacterized protein</fullName>
    </submittedName>
</protein>
<dbReference type="EMBL" id="RXGA01000003">
    <property type="protein sequence ID" value="RWX73046.1"/>
    <property type="molecule type" value="Genomic_DNA"/>
</dbReference>
<gene>
    <name evidence="3" type="ORF">Metus_1020</name>
</gene>
<dbReference type="GO" id="GO:0016747">
    <property type="term" value="F:acyltransferase activity, transferring groups other than amino-acyl groups"/>
    <property type="evidence" value="ECO:0007669"/>
    <property type="project" value="InterPro"/>
</dbReference>
<dbReference type="InterPro" id="IPR031165">
    <property type="entry name" value="GNAT_YJDJ"/>
</dbReference>
<dbReference type="PROSITE" id="PS51729">
    <property type="entry name" value="GNAT_YJDJ"/>
    <property type="match status" value="1"/>
</dbReference>
<name>A0A444L667_METS7</name>
<evidence type="ECO:0000313" key="4">
    <source>
        <dbReference type="Proteomes" id="UP000288215"/>
    </source>
</evidence>
<dbReference type="AlphaFoldDB" id="A0A444L667"/>
<organism evidence="3 4">
    <name type="scientific">Methanosuratincola subterraneus</name>
    <dbReference type="NCBI Taxonomy" id="2593994"/>
    <lineage>
        <taxon>Archaea</taxon>
        <taxon>Thermoproteota</taxon>
        <taxon>Methanosuratincolia</taxon>
        <taxon>Candidatus Methanomethylicales</taxon>
        <taxon>Candidatus Methanomethylicaceae</taxon>
        <taxon>Candidatus Methanosuratincola (ex Vanwonterghem et al. 2016)</taxon>
    </lineage>
</organism>
<evidence type="ECO:0000259" key="2">
    <source>
        <dbReference type="PROSITE" id="PS51729"/>
    </source>
</evidence>
<dbReference type="PROSITE" id="PS51186">
    <property type="entry name" value="GNAT"/>
    <property type="match status" value="1"/>
</dbReference>